<dbReference type="EMBL" id="KN832993">
    <property type="protein sequence ID" value="KIM82725.1"/>
    <property type="molecule type" value="Genomic_DNA"/>
</dbReference>
<keyword evidence="3 5" id="KW-0732">Signal</keyword>
<evidence type="ECO:0000256" key="4">
    <source>
        <dbReference type="ARBA" id="ARBA00023157"/>
    </source>
</evidence>
<feature type="signal peptide" evidence="5">
    <location>
        <begin position="1"/>
        <end position="19"/>
    </location>
</feature>
<evidence type="ECO:0000256" key="1">
    <source>
        <dbReference type="ARBA" id="ARBA00004613"/>
    </source>
</evidence>
<reference evidence="8" key="2">
    <citation type="submission" date="2015-01" db="EMBL/GenBank/DDBJ databases">
        <title>Evolutionary Origins and Diversification of the Mycorrhizal Mutualists.</title>
        <authorList>
            <consortium name="DOE Joint Genome Institute"/>
            <consortium name="Mycorrhizal Genomics Consortium"/>
            <person name="Kohler A."/>
            <person name="Kuo A."/>
            <person name="Nagy L.G."/>
            <person name="Floudas D."/>
            <person name="Copeland A."/>
            <person name="Barry K.W."/>
            <person name="Cichocki N."/>
            <person name="Veneault-Fourrey C."/>
            <person name="LaButti K."/>
            <person name="Lindquist E.A."/>
            <person name="Lipzen A."/>
            <person name="Lundell T."/>
            <person name="Morin E."/>
            <person name="Murat C."/>
            <person name="Riley R."/>
            <person name="Ohm R."/>
            <person name="Sun H."/>
            <person name="Tunlid A."/>
            <person name="Henrissat B."/>
            <person name="Grigoriev I.V."/>
            <person name="Hibbett D.S."/>
            <person name="Martin F."/>
        </authorList>
    </citation>
    <scope>NUCLEOTIDE SEQUENCE [LARGE SCALE GENOMIC DNA]</scope>
    <source>
        <strain evidence="8">F 1598</strain>
    </source>
</reference>
<evidence type="ECO:0000256" key="2">
    <source>
        <dbReference type="ARBA" id="ARBA00022525"/>
    </source>
</evidence>
<feature type="domain" description="CFEM" evidence="6">
    <location>
        <begin position="1"/>
        <end position="104"/>
    </location>
</feature>
<organism evidence="7 8">
    <name type="scientific">Piloderma croceum (strain F 1598)</name>
    <dbReference type="NCBI Taxonomy" id="765440"/>
    <lineage>
        <taxon>Eukaryota</taxon>
        <taxon>Fungi</taxon>
        <taxon>Dikarya</taxon>
        <taxon>Basidiomycota</taxon>
        <taxon>Agaricomycotina</taxon>
        <taxon>Agaricomycetes</taxon>
        <taxon>Agaricomycetidae</taxon>
        <taxon>Atheliales</taxon>
        <taxon>Atheliaceae</taxon>
        <taxon>Piloderma</taxon>
    </lineage>
</organism>
<keyword evidence="8" id="KW-1185">Reference proteome</keyword>
<dbReference type="PROSITE" id="PS52012">
    <property type="entry name" value="CFEM"/>
    <property type="match status" value="1"/>
</dbReference>
<name>A0A0C3FE74_PILCF</name>
<evidence type="ECO:0000259" key="6">
    <source>
        <dbReference type="PROSITE" id="PS52012"/>
    </source>
</evidence>
<dbReference type="GO" id="GO:0005576">
    <property type="term" value="C:extracellular region"/>
    <property type="evidence" value="ECO:0007669"/>
    <property type="project" value="UniProtKB-SubCell"/>
</dbReference>
<evidence type="ECO:0000313" key="7">
    <source>
        <dbReference type="EMBL" id="KIM82725.1"/>
    </source>
</evidence>
<keyword evidence="2" id="KW-0964">Secreted</keyword>
<accession>A0A0C3FE74</accession>
<gene>
    <name evidence="7" type="ORF">PILCRDRAFT_820022</name>
</gene>
<dbReference type="InParanoid" id="A0A0C3FE74"/>
<dbReference type="InterPro" id="IPR008427">
    <property type="entry name" value="Extracellular_membr_CFEM_dom"/>
</dbReference>
<evidence type="ECO:0000313" key="8">
    <source>
        <dbReference type="Proteomes" id="UP000054166"/>
    </source>
</evidence>
<comment type="subcellular location">
    <subcellularLocation>
        <location evidence="1">Secreted</location>
    </subcellularLocation>
</comment>
<dbReference type="Proteomes" id="UP000054166">
    <property type="component" value="Unassembled WGS sequence"/>
</dbReference>
<protein>
    <recommendedName>
        <fullName evidence="6">CFEM domain-containing protein</fullName>
    </recommendedName>
</protein>
<evidence type="ECO:0000256" key="3">
    <source>
        <dbReference type="ARBA" id="ARBA00022729"/>
    </source>
</evidence>
<dbReference type="AlphaFoldDB" id="A0A0C3FE74"/>
<feature type="chain" id="PRO_5002164217" description="CFEM domain-containing protein" evidence="5">
    <location>
        <begin position="20"/>
        <end position="104"/>
    </location>
</feature>
<dbReference type="OrthoDB" id="3065412at2759"/>
<evidence type="ECO:0000256" key="5">
    <source>
        <dbReference type="SAM" id="SignalP"/>
    </source>
</evidence>
<keyword evidence="4" id="KW-1015">Disulfide bond</keyword>
<dbReference type="Pfam" id="PF05730">
    <property type="entry name" value="CFEM"/>
    <property type="match status" value="1"/>
</dbReference>
<dbReference type="STRING" id="765440.A0A0C3FE74"/>
<proteinExistence type="predicted"/>
<reference evidence="7 8" key="1">
    <citation type="submission" date="2014-04" db="EMBL/GenBank/DDBJ databases">
        <authorList>
            <consortium name="DOE Joint Genome Institute"/>
            <person name="Kuo A."/>
            <person name="Tarkka M."/>
            <person name="Buscot F."/>
            <person name="Kohler A."/>
            <person name="Nagy L.G."/>
            <person name="Floudas D."/>
            <person name="Copeland A."/>
            <person name="Barry K.W."/>
            <person name="Cichocki N."/>
            <person name="Veneault-Fourrey C."/>
            <person name="LaButti K."/>
            <person name="Lindquist E.A."/>
            <person name="Lipzen A."/>
            <person name="Lundell T."/>
            <person name="Morin E."/>
            <person name="Murat C."/>
            <person name="Sun H."/>
            <person name="Tunlid A."/>
            <person name="Henrissat B."/>
            <person name="Grigoriev I.V."/>
            <person name="Hibbett D.S."/>
            <person name="Martin F."/>
            <person name="Nordberg H.P."/>
            <person name="Cantor M.N."/>
            <person name="Hua S.X."/>
        </authorList>
    </citation>
    <scope>NUCLEOTIDE SEQUENCE [LARGE SCALE GENOMIC DNA]</scope>
    <source>
        <strain evidence="7 8">F 1598</strain>
    </source>
</reference>
<sequence length="104" mass="10567">MRFTSTFITFIGAVCAASASFVPRQSFPNCAIPCLQNADLGSCSAQDNVCLCNNQAFINSTTTCIENSCSPDDLASAEAEADAICESVGVTLVASASAAPASST</sequence>
<dbReference type="HOGENOM" id="CLU_063084_3_2_1"/>